<feature type="region of interest" description="Disordered" evidence="1">
    <location>
        <begin position="25"/>
        <end position="46"/>
    </location>
</feature>
<name>A0A1R3JZ92_9ROSI</name>
<organism evidence="2 3">
    <name type="scientific">Corchorus olitorius</name>
    <dbReference type="NCBI Taxonomy" id="93759"/>
    <lineage>
        <taxon>Eukaryota</taxon>
        <taxon>Viridiplantae</taxon>
        <taxon>Streptophyta</taxon>
        <taxon>Embryophyta</taxon>
        <taxon>Tracheophyta</taxon>
        <taxon>Spermatophyta</taxon>
        <taxon>Magnoliopsida</taxon>
        <taxon>eudicotyledons</taxon>
        <taxon>Gunneridae</taxon>
        <taxon>Pentapetalae</taxon>
        <taxon>rosids</taxon>
        <taxon>malvids</taxon>
        <taxon>Malvales</taxon>
        <taxon>Malvaceae</taxon>
        <taxon>Grewioideae</taxon>
        <taxon>Apeibeae</taxon>
        <taxon>Corchorus</taxon>
    </lineage>
</organism>
<proteinExistence type="predicted"/>
<evidence type="ECO:0000313" key="3">
    <source>
        <dbReference type="Proteomes" id="UP000187203"/>
    </source>
</evidence>
<protein>
    <submittedName>
        <fullName evidence="2">(6-4)DNA photolyase-like protein</fullName>
    </submittedName>
</protein>
<dbReference type="Proteomes" id="UP000187203">
    <property type="component" value="Unassembled WGS sequence"/>
</dbReference>
<dbReference type="STRING" id="93759.A0A1R3JZ92"/>
<dbReference type="EMBL" id="AWUE01014978">
    <property type="protein sequence ID" value="OMP00142.1"/>
    <property type="molecule type" value="Genomic_DNA"/>
</dbReference>
<evidence type="ECO:0000313" key="2">
    <source>
        <dbReference type="EMBL" id="OMP00142.1"/>
    </source>
</evidence>
<evidence type="ECO:0000256" key="1">
    <source>
        <dbReference type="SAM" id="MobiDB-lite"/>
    </source>
</evidence>
<comment type="caution">
    <text evidence="2">The sequence shown here is derived from an EMBL/GenBank/DDBJ whole genome shotgun (WGS) entry which is preliminary data.</text>
</comment>
<accession>A0A1R3JZ92</accession>
<reference evidence="3" key="1">
    <citation type="submission" date="2013-09" db="EMBL/GenBank/DDBJ databases">
        <title>Corchorus olitorius genome sequencing.</title>
        <authorList>
            <person name="Alam M."/>
            <person name="Haque M.S."/>
            <person name="Islam M.S."/>
            <person name="Emdad E.M."/>
            <person name="Islam M.M."/>
            <person name="Ahmed B."/>
            <person name="Halim A."/>
            <person name="Hossen Q.M.M."/>
            <person name="Hossain M.Z."/>
            <person name="Ahmed R."/>
            <person name="Khan M.M."/>
            <person name="Islam R."/>
            <person name="Rashid M.M."/>
            <person name="Khan S.A."/>
            <person name="Rahman M.S."/>
            <person name="Alam M."/>
            <person name="Yahiya A.S."/>
            <person name="Khan M.S."/>
            <person name="Azam M.S."/>
            <person name="Haque T."/>
            <person name="Lashkar M.Z.H."/>
            <person name="Akhand A.I."/>
            <person name="Morshed G."/>
            <person name="Roy S."/>
            <person name="Uddin K.S."/>
            <person name="Rabeya T."/>
            <person name="Hossain A.S."/>
            <person name="Chowdhury A."/>
            <person name="Snigdha A.R."/>
            <person name="Mortoza M.S."/>
            <person name="Matin S.A."/>
            <person name="Hoque S.M.E."/>
            <person name="Islam M.K."/>
            <person name="Roy D.K."/>
            <person name="Haider R."/>
            <person name="Moosa M.M."/>
            <person name="Elias S.M."/>
            <person name="Hasan A.M."/>
            <person name="Jahan S."/>
            <person name="Shafiuddin M."/>
            <person name="Mahmood N."/>
            <person name="Shommy N.S."/>
        </authorList>
    </citation>
    <scope>NUCLEOTIDE SEQUENCE [LARGE SCALE GENOMIC DNA]</scope>
    <source>
        <strain evidence="3">cv. O-4</strain>
    </source>
</reference>
<gene>
    <name evidence="2" type="ORF">COLO4_12883</name>
</gene>
<keyword evidence="3" id="KW-1185">Reference proteome</keyword>
<dbReference type="OrthoDB" id="10444379at2759"/>
<dbReference type="AlphaFoldDB" id="A0A1R3JZ92"/>
<sequence length="46" mass="5358">MGEAYALNQKLKGLVSEEDLKSLRRKLDEDEGQETNPKRQKQKQVK</sequence>